<proteinExistence type="predicted"/>
<evidence type="ECO:0000313" key="3">
    <source>
        <dbReference type="Proteomes" id="UP000593890"/>
    </source>
</evidence>
<feature type="domain" description="VTC" evidence="1">
    <location>
        <begin position="3"/>
        <end position="220"/>
    </location>
</feature>
<accession>A0A7I8D1K6</accession>
<reference evidence="3" key="1">
    <citation type="submission" date="2020-07" db="EMBL/GenBank/DDBJ databases">
        <title>Complete genome sequencing of Clostridia bacterium strain 12CBH8.</title>
        <authorList>
            <person name="Sakamoto M."/>
            <person name="Murakami T."/>
            <person name="Mori H."/>
        </authorList>
    </citation>
    <scope>NUCLEOTIDE SEQUENCE [LARGE SCALE GENOMIC DNA]</scope>
    <source>
        <strain evidence="3">12CBH8</strain>
    </source>
</reference>
<evidence type="ECO:0000259" key="1">
    <source>
        <dbReference type="Pfam" id="PF09359"/>
    </source>
</evidence>
<dbReference type="InterPro" id="IPR042267">
    <property type="entry name" value="VTC_sf"/>
</dbReference>
<dbReference type="KEGG" id="sman:C12CBH8_13400"/>
<dbReference type="CDD" id="cd07750">
    <property type="entry name" value="PolyPPase_VTC_like"/>
    <property type="match status" value="1"/>
</dbReference>
<dbReference type="Proteomes" id="UP000593890">
    <property type="component" value="Chromosome"/>
</dbReference>
<organism evidence="2 3">
    <name type="scientific">Solibaculum mannosilyticum</name>
    <dbReference type="NCBI Taxonomy" id="2780922"/>
    <lineage>
        <taxon>Bacteria</taxon>
        <taxon>Bacillati</taxon>
        <taxon>Bacillota</taxon>
        <taxon>Clostridia</taxon>
        <taxon>Eubacteriales</taxon>
        <taxon>Oscillospiraceae</taxon>
        <taxon>Solibaculum</taxon>
    </lineage>
</organism>
<keyword evidence="3" id="KW-1185">Reference proteome</keyword>
<gene>
    <name evidence="2" type="ORF">C12CBH8_13400</name>
</gene>
<sequence>MNFRHEWKHEINALDLLVLRQRLRAVAQPDSHAVAGRYHIRSLYFDSPSDKALREKIDGVNRREKFRIRYYDDNISLIHLEKKCKINGLCQKYIAPLTDVQVQEILEDNLSWMPHSPDPLVVEFYTKLLSQRLSPKIIVDYTREPFVYAPGNVRVTMDYHIRTSSDCSRFLSPQCVTLAAGDPVILLEVKWDTFLPSVIQRAIQLEGRCTSAFSKYARGRLYG</sequence>
<protein>
    <submittedName>
        <fullName evidence="2">Molecular chaperone</fullName>
    </submittedName>
</protein>
<dbReference type="AlphaFoldDB" id="A0A7I8D1K6"/>
<dbReference type="InterPro" id="IPR018966">
    <property type="entry name" value="VTC_domain"/>
</dbReference>
<evidence type="ECO:0000313" key="2">
    <source>
        <dbReference type="EMBL" id="BCI60701.1"/>
    </source>
</evidence>
<dbReference type="RefSeq" id="WP_090267148.1">
    <property type="nucleotide sequence ID" value="NZ_AP023321.1"/>
</dbReference>
<name>A0A7I8D1K6_9FIRM</name>
<dbReference type="EMBL" id="AP023321">
    <property type="protein sequence ID" value="BCI60701.1"/>
    <property type="molecule type" value="Genomic_DNA"/>
</dbReference>
<dbReference type="GO" id="GO:0006799">
    <property type="term" value="P:polyphosphate biosynthetic process"/>
    <property type="evidence" value="ECO:0007669"/>
    <property type="project" value="UniProtKB-ARBA"/>
</dbReference>
<dbReference type="Pfam" id="PF09359">
    <property type="entry name" value="VTC"/>
    <property type="match status" value="1"/>
</dbReference>
<dbReference type="Gene3D" id="3.20.100.30">
    <property type="entry name" value="VTC, catalytic tunnel domain"/>
    <property type="match status" value="1"/>
</dbReference>